<sequence length="62" mass="6986">MFSDEYCQNLPGDARKYTWIRDIFLNLTENLNAELPVSYRSPSPLDEGFFLEAGAAITALAE</sequence>
<dbReference type="RefSeq" id="WP_342831584.1">
    <property type="nucleotide sequence ID" value="NZ_JBANDC010000026.1"/>
</dbReference>
<evidence type="ECO:0000313" key="2">
    <source>
        <dbReference type="Proteomes" id="UP001495910"/>
    </source>
</evidence>
<keyword evidence="2" id="KW-1185">Reference proteome</keyword>
<proteinExistence type="predicted"/>
<reference evidence="1 2" key="1">
    <citation type="submission" date="2024-02" db="EMBL/GenBank/DDBJ databases">
        <title>Draft genome sequence of Collimonas sp. strain H4R21, an effective mineral-weathering bacterial strain isolated from the beech rhizosphere.</title>
        <authorList>
            <person name="Morin E."/>
            <person name="Uroz S."/>
            <person name="Leveau J.H.J."/>
            <person name="Kumar R."/>
            <person name="Rey M.W."/>
            <person name="Pham J."/>
        </authorList>
    </citation>
    <scope>NUCLEOTIDE SEQUENCE [LARGE SCALE GENOMIC DNA]</scope>
    <source>
        <strain evidence="1 2">H4R21</strain>
    </source>
</reference>
<comment type="caution">
    <text evidence="1">The sequence shown here is derived from an EMBL/GenBank/DDBJ whole genome shotgun (WGS) entry which is preliminary data.</text>
</comment>
<protein>
    <submittedName>
        <fullName evidence="1">Uncharacterized protein</fullName>
    </submittedName>
</protein>
<accession>A0ABU9Q2U0</accession>
<evidence type="ECO:0000313" key="1">
    <source>
        <dbReference type="EMBL" id="MEM4990568.1"/>
    </source>
</evidence>
<organism evidence="1 2">
    <name type="scientific">Collimonas rhizosphaerae</name>
    <dbReference type="NCBI Taxonomy" id="3126357"/>
    <lineage>
        <taxon>Bacteria</taxon>
        <taxon>Pseudomonadati</taxon>
        <taxon>Pseudomonadota</taxon>
        <taxon>Betaproteobacteria</taxon>
        <taxon>Burkholderiales</taxon>
        <taxon>Oxalobacteraceae</taxon>
        <taxon>Collimonas</taxon>
    </lineage>
</organism>
<dbReference type="EMBL" id="JBANDC010000026">
    <property type="protein sequence ID" value="MEM4990568.1"/>
    <property type="molecule type" value="Genomic_DNA"/>
</dbReference>
<gene>
    <name evidence="1" type="ORF">V8G57_24485</name>
</gene>
<dbReference type="Proteomes" id="UP001495910">
    <property type="component" value="Unassembled WGS sequence"/>
</dbReference>
<name>A0ABU9Q2U0_9BURK</name>